<protein>
    <submittedName>
        <fullName evidence="4">Beta-1,4-mannooligosaccharide/beta-1,4-mannosyl-N-acetylglucosamine phosphorylase</fullName>
    </submittedName>
</protein>
<name>A0A146G6T5_TERSA</name>
<dbReference type="OrthoDB" id="9759709at2"/>
<dbReference type="Pfam" id="PF04041">
    <property type="entry name" value="Glyco_hydro_130"/>
    <property type="match status" value="1"/>
</dbReference>
<dbReference type="GO" id="GO:0016757">
    <property type="term" value="F:glycosyltransferase activity"/>
    <property type="evidence" value="ECO:0007669"/>
    <property type="project" value="UniProtKB-KW"/>
</dbReference>
<accession>A0A146G6T5</accession>
<proteinExistence type="inferred from homology"/>
<keyword evidence="2" id="KW-0808">Transferase</keyword>
<comment type="caution">
    <text evidence="4">The sequence shown here is derived from an EMBL/GenBank/DDBJ whole genome shotgun (WGS) entry which is preliminary data.</text>
</comment>
<dbReference type="InterPro" id="IPR007184">
    <property type="entry name" value="Mannoside_phosphorylase"/>
</dbReference>
<dbReference type="Gene3D" id="2.115.10.20">
    <property type="entry name" value="Glycosyl hydrolase domain, family 43"/>
    <property type="match status" value="1"/>
</dbReference>
<keyword evidence="1" id="KW-0328">Glycosyltransferase</keyword>
<dbReference type="PANTHER" id="PTHR34106">
    <property type="entry name" value="GLYCOSIDASE"/>
    <property type="match status" value="1"/>
</dbReference>
<gene>
    <name evidence="4" type="ORF">TSACC_2804</name>
</gene>
<dbReference type="SUPFAM" id="SSF75005">
    <property type="entry name" value="Arabinanase/levansucrase/invertase"/>
    <property type="match status" value="1"/>
</dbReference>
<dbReference type="PIRSF" id="PIRSF016202">
    <property type="entry name" value="PH1107"/>
    <property type="match status" value="1"/>
</dbReference>
<evidence type="ECO:0000256" key="1">
    <source>
        <dbReference type="ARBA" id="ARBA00022676"/>
    </source>
</evidence>
<dbReference type="InterPro" id="IPR023296">
    <property type="entry name" value="Glyco_hydro_beta-prop_sf"/>
</dbReference>
<dbReference type="STRING" id="690879.TSACC_2804"/>
<evidence type="ECO:0000313" key="5">
    <source>
        <dbReference type="Proteomes" id="UP000076023"/>
    </source>
</evidence>
<dbReference type="Proteomes" id="UP000076023">
    <property type="component" value="Unassembled WGS sequence"/>
</dbReference>
<dbReference type="EMBL" id="BDCO01000002">
    <property type="protein sequence ID" value="GAT32406.1"/>
    <property type="molecule type" value="Genomic_DNA"/>
</dbReference>
<evidence type="ECO:0000256" key="2">
    <source>
        <dbReference type="ARBA" id="ARBA00022679"/>
    </source>
</evidence>
<dbReference type="InParanoid" id="A0A146G6T5"/>
<sequence length="315" mass="35074">MNTLAPSRPSSRHAVLARHPENPIIAPADMPVPCSSVFNCGATWYEDGVLLLLRVEDMARDNLFYVARSRDGVNFDISPEPIDYPLRDTEDRWMDNRFDMRITRLEEQYYVTHASWLGGFGSCIGIARTADFQKFEPVGELSVPSNRNAALFPEKIGGRYARLERPQDVDGSGRIWISYSPDLMYWGQSRPVVLPATPWSRCKTGAGAIPIKTDRGWLCVYHATAKNCATENYYLGVALLDLRDPSHVIAAPRQFILQAETPYECMGQVPNVVFTNGAVPMPDGTLNIYYGGADTRVCLAQVALDELVDFCISAA</sequence>
<keyword evidence="5" id="KW-1185">Reference proteome</keyword>
<comment type="similarity">
    <text evidence="3">Belongs to the glycosyl hydrolase 130 family.</text>
</comment>
<dbReference type="CDD" id="cd08993">
    <property type="entry name" value="GH130"/>
    <property type="match status" value="1"/>
</dbReference>
<organism evidence="4 5">
    <name type="scientific">Terrimicrobium sacchariphilum</name>
    <dbReference type="NCBI Taxonomy" id="690879"/>
    <lineage>
        <taxon>Bacteria</taxon>
        <taxon>Pseudomonadati</taxon>
        <taxon>Verrucomicrobiota</taxon>
        <taxon>Terrimicrobiia</taxon>
        <taxon>Terrimicrobiales</taxon>
        <taxon>Terrimicrobiaceae</taxon>
        <taxon>Terrimicrobium</taxon>
    </lineage>
</organism>
<dbReference type="RefSeq" id="WP_075078242.1">
    <property type="nucleotide sequence ID" value="NZ_BDCO01000002.1"/>
</dbReference>
<dbReference type="PANTHER" id="PTHR34106:SF1">
    <property type="entry name" value="1,4-BETA-MANNOSYL-N-ACETYLGLUCOSAMINE PHOSPHORYLASE"/>
    <property type="match status" value="1"/>
</dbReference>
<evidence type="ECO:0000256" key="3">
    <source>
        <dbReference type="ARBA" id="ARBA00024356"/>
    </source>
</evidence>
<dbReference type="AlphaFoldDB" id="A0A146G6T5"/>
<reference evidence="5" key="1">
    <citation type="journal article" date="2017" name="Genome Announc.">
        <title>Draft Genome Sequence of Terrimicrobium sacchariphilum NM-5T, a Facultative Anaerobic Soil Bacterium of the Class Spartobacteria.</title>
        <authorList>
            <person name="Qiu Y.L."/>
            <person name="Tourlousse D.M."/>
            <person name="Matsuura N."/>
            <person name="Ohashi A."/>
            <person name="Sekiguchi Y."/>
        </authorList>
    </citation>
    <scope>NUCLEOTIDE SEQUENCE [LARGE SCALE GENOMIC DNA]</scope>
    <source>
        <strain evidence="5">NM-5</strain>
    </source>
</reference>
<evidence type="ECO:0000313" key="4">
    <source>
        <dbReference type="EMBL" id="GAT32406.1"/>
    </source>
</evidence>